<evidence type="ECO:0000313" key="2">
    <source>
        <dbReference type="Proteomes" id="UP000059680"/>
    </source>
</evidence>
<sequence>MVFSPYNLLLFHASCFVGLNQLFNIEIDKALAVDSYWIGAWLFLLPLFWEPHIRSICHP</sequence>
<protein>
    <submittedName>
        <fullName evidence="1">Os05g0274950 protein</fullName>
    </submittedName>
</protein>
<gene>
    <name evidence="1" type="ordered locus">Os05g0274950</name>
    <name evidence="1" type="ORF">OSNPB_050274950</name>
</gene>
<name>A0A0P0WK30_ORYSJ</name>
<dbReference type="Gramene" id="Os05t0274950-00">
    <property type="protein sequence ID" value="Os05t0274950-00"/>
    <property type="gene ID" value="Os05g0274950"/>
</dbReference>
<reference evidence="1 2" key="3">
    <citation type="journal article" date="2013" name="Rice">
        <title>Improvement of the Oryza sativa Nipponbare reference genome using next generation sequence and optical map data.</title>
        <authorList>
            <person name="Kawahara Y."/>
            <person name="de la Bastide M."/>
            <person name="Hamilton J.P."/>
            <person name="Kanamori H."/>
            <person name="McCombie W.R."/>
            <person name="Ouyang S."/>
            <person name="Schwartz D.C."/>
            <person name="Tanaka T."/>
            <person name="Wu J."/>
            <person name="Zhou S."/>
            <person name="Childs K.L."/>
            <person name="Davidson R.M."/>
            <person name="Lin H."/>
            <person name="Quesada-Ocampo L."/>
            <person name="Vaillancourt B."/>
            <person name="Sakai H."/>
            <person name="Lee S.S."/>
            <person name="Kim J."/>
            <person name="Numa H."/>
            <person name="Itoh T."/>
            <person name="Buell C.R."/>
            <person name="Matsumoto T."/>
        </authorList>
    </citation>
    <scope>NUCLEOTIDE SEQUENCE [LARGE SCALE GENOMIC DNA]</scope>
    <source>
        <strain evidence="2">cv. Nipponbare</strain>
    </source>
</reference>
<dbReference type="EMBL" id="AP014961">
    <property type="protein sequence ID" value="BAS93108.1"/>
    <property type="molecule type" value="Genomic_DNA"/>
</dbReference>
<organism evidence="1 2">
    <name type="scientific">Oryza sativa subsp. japonica</name>
    <name type="common">Rice</name>
    <dbReference type="NCBI Taxonomy" id="39947"/>
    <lineage>
        <taxon>Eukaryota</taxon>
        <taxon>Viridiplantae</taxon>
        <taxon>Streptophyta</taxon>
        <taxon>Embryophyta</taxon>
        <taxon>Tracheophyta</taxon>
        <taxon>Spermatophyta</taxon>
        <taxon>Magnoliopsida</taxon>
        <taxon>Liliopsida</taxon>
        <taxon>Poales</taxon>
        <taxon>Poaceae</taxon>
        <taxon>BOP clade</taxon>
        <taxon>Oryzoideae</taxon>
        <taxon>Oryzeae</taxon>
        <taxon>Oryzinae</taxon>
        <taxon>Oryza</taxon>
        <taxon>Oryza sativa</taxon>
    </lineage>
</organism>
<dbReference type="InParanoid" id="A0A0P0WK30"/>
<dbReference type="PaxDb" id="39947-A0A0P0WK30"/>
<dbReference type="Proteomes" id="UP000059680">
    <property type="component" value="Chromosome 5"/>
</dbReference>
<evidence type="ECO:0000313" key="1">
    <source>
        <dbReference type="EMBL" id="BAS93108.1"/>
    </source>
</evidence>
<dbReference type="AlphaFoldDB" id="A0A0P0WK30"/>
<proteinExistence type="predicted"/>
<keyword evidence="2" id="KW-1185">Reference proteome</keyword>
<accession>A0A0P0WK30</accession>
<reference evidence="2" key="1">
    <citation type="journal article" date="2005" name="Nature">
        <title>The map-based sequence of the rice genome.</title>
        <authorList>
            <consortium name="International rice genome sequencing project (IRGSP)"/>
            <person name="Matsumoto T."/>
            <person name="Wu J."/>
            <person name="Kanamori H."/>
            <person name="Katayose Y."/>
            <person name="Fujisawa M."/>
            <person name="Namiki N."/>
            <person name="Mizuno H."/>
            <person name="Yamamoto K."/>
            <person name="Antonio B.A."/>
            <person name="Baba T."/>
            <person name="Sakata K."/>
            <person name="Nagamura Y."/>
            <person name="Aoki H."/>
            <person name="Arikawa K."/>
            <person name="Arita K."/>
            <person name="Bito T."/>
            <person name="Chiden Y."/>
            <person name="Fujitsuka N."/>
            <person name="Fukunaka R."/>
            <person name="Hamada M."/>
            <person name="Harada C."/>
            <person name="Hayashi A."/>
            <person name="Hijishita S."/>
            <person name="Honda M."/>
            <person name="Hosokawa S."/>
            <person name="Ichikawa Y."/>
            <person name="Idonuma A."/>
            <person name="Iijima M."/>
            <person name="Ikeda M."/>
            <person name="Ikeno M."/>
            <person name="Ito K."/>
            <person name="Ito S."/>
            <person name="Ito T."/>
            <person name="Ito Y."/>
            <person name="Ito Y."/>
            <person name="Iwabuchi A."/>
            <person name="Kamiya K."/>
            <person name="Karasawa W."/>
            <person name="Kurita K."/>
            <person name="Katagiri S."/>
            <person name="Kikuta A."/>
            <person name="Kobayashi H."/>
            <person name="Kobayashi N."/>
            <person name="Machita K."/>
            <person name="Maehara T."/>
            <person name="Masukawa M."/>
            <person name="Mizubayashi T."/>
            <person name="Mukai Y."/>
            <person name="Nagasaki H."/>
            <person name="Nagata Y."/>
            <person name="Naito S."/>
            <person name="Nakashima M."/>
            <person name="Nakama Y."/>
            <person name="Nakamichi Y."/>
            <person name="Nakamura M."/>
            <person name="Meguro A."/>
            <person name="Negishi M."/>
            <person name="Ohta I."/>
            <person name="Ohta T."/>
            <person name="Okamoto M."/>
            <person name="Ono N."/>
            <person name="Saji S."/>
            <person name="Sakaguchi M."/>
            <person name="Sakai K."/>
            <person name="Shibata M."/>
            <person name="Shimokawa T."/>
            <person name="Song J."/>
            <person name="Takazaki Y."/>
            <person name="Terasawa K."/>
            <person name="Tsugane M."/>
            <person name="Tsuji K."/>
            <person name="Ueda S."/>
            <person name="Waki K."/>
            <person name="Yamagata H."/>
            <person name="Yamamoto M."/>
            <person name="Yamamoto S."/>
            <person name="Yamane H."/>
            <person name="Yoshiki S."/>
            <person name="Yoshihara R."/>
            <person name="Yukawa K."/>
            <person name="Zhong H."/>
            <person name="Yano M."/>
            <person name="Yuan Q."/>
            <person name="Ouyang S."/>
            <person name="Liu J."/>
            <person name="Jones K.M."/>
            <person name="Gansberger K."/>
            <person name="Moffat K."/>
            <person name="Hill J."/>
            <person name="Bera J."/>
            <person name="Fadrosh D."/>
            <person name="Jin S."/>
            <person name="Johri S."/>
            <person name="Kim M."/>
            <person name="Overton L."/>
            <person name="Reardon M."/>
            <person name="Tsitrin T."/>
            <person name="Vuong H."/>
            <person name="Weaver B."/>
            <person name="Ciecko A."/>
            <person name="Tallon L."/>
            <person name="Jackson J."/>
            <person name="Pai G."/>
            <person name="Aken S.V."/>
            <person name="Utterback T."/>
            <person name="Reidmuller S."/>
            <person name="Feldblyum T."/>
            <person name="Hsiao J."/>
            <person name="Zismann V."/>
            <person name="Iobst S."/>
            <person name="de Vazeille A.R."/>
            <person name="Buell C.R."/>
            <person name="Ying K."/>
            <person name="Li Y."/>
            <person name="Lu T."/>
            <person name="Huang Y."/>
            <person name="Zhao Q."/>
            <person name="Feng Q."/>
            <person name="Zhang L."/>
            <person name="Zhu J."/>
            <person name="Weng Q."/>
            <person name="Mu J."/>
            <person name="Lu Y."/>
            <person name="Fan D."/>
            <person name="Liu Y."/>
            <person name="Guan J."/>
            <person name="Zhang Y."/>
            <person name="Yu S."/>
            <person name="Liu X."/>
            <person name="Zhang Y."/>
            <person name="Hong G."/>
            <person name="Han B."/>
            <person name="Choisne N."/>
            <person name="Demange N."/>
            <person name="Orjeda G."/>
            <person name="Samain S."/>
            <person name="Cattolico L."/>
            <person name="Pelletier E."/>
            <person name="Couloux A."/>
            <person name="Segurens B."/>
            <person name="Wincker P."/>
            <person name="D'Hont A."/>
            <person name="Scarpelli C."/>
            <person name="Weissenbach J."/>
            <person name="Salanoubat M."/>
            <person name="Quetier F."/>
            <person name="Yu Y."/>
            <person name="Kim H.R."/>
            <person name="Rambo T."/>
            <person name="Currie J."/>
            <person name="Collura K."/>
            <person name="Luo M."/>
            <person name="Yang T."/>
            <person name="Ammiraju J.S.S."/>
            <person name="Engler F."/>
            <person name="Soderlund C."/>
            <person name="Wing R.A."/>
            <person name="Palmer L.E."/>
            <person name="de la Bastide M."/>
            <person name="Spiegel L."/>
            <person name="Nascimento L."/>
            <person name="Zutavern T."/>
            <person name="O'Shaughnessy A."/>
            <person name="Dike S."/>
            <person name="Dedhia N."/>
            <person name="Preston R."/>
            <person name="Balija V."/>
            <person name="McCombie W.R."/>
            <person name="Chow T."/>
            <person name="Chen H."/>
            <person name="Chung M."/>
            <person name="Chen C."/>
            <person name="Shaw J."/>
            <person name="Wu H."/>
            <person name="Hsiao K."/>
            <person name="Chao Y."/>
            <person name="Chu M."/>
            <person name="Cheng C."/>
            <person name="Hour A."/>
            <person name="Lee P."/>
            <person name="Lin S."/>
            <person name="Lin Y."/>
            <person name="Liou J."/>
            <person name="Liu S."/>
            <person name="Hsing Y."/>
            <person name="Raghuvanshi S."/>
            <person name="Mohanty A."/>
            <person name="Bharti A.K."/>
            <person name="Gaur A."/>
            <person name="Gupta V."/>
            <person name="Kumar D."/>
            <person name="Ravi V."/>
            <person name="Vij S."/>
            <person name="Kapur A."/>
            <person name="Khurana P."/>
            <person name="Khurana P."/>
            <person name="Khurana J.P."/>
            <person name="Tyagi A.K."/>
            <person name="Gaikwad K."/>
            <person name="Singh A."/>
            <person name="Dalal V."/>
            <person name="Srivastava S."/>
            <person name="Dixit A."/>
            <person name="Pal A.K."/>
            <person name="Ghazi I.A."/>
            <person name="Yadav M."/>
            <person name="Pandit A."/>
            <person name="Bhargava A."/>
            <person name="Sureshbabu K."/>
            <person name="Batra K."/>
            <person name="Sharma T.R."/>
            <person name="Mohapatra T."/>
            <person name="Singh N.K."/>
            <person name="Messing J."/>
            <person name="Nelson A.B."/>
            <person name="Fuks G."/>
            <person name="Kavchok S."/>
            <person name="Keizer G."/>
            <person name="Linton E."/>
            <person name="Llaca V."/>
            <person name="Song R."/>
            <person name="Tanyolac B."/>
            <person name="Young S."/>
            <person name="Ho-Il K."/>
            <person name="Hahn J.H."/>
            <person name="Sangsakoo G."/>
            <person name="Vanavichit A."/>
            <person name="de Mattos Luiz.A.T."/>
            <person name="Zimmer P.D."/>
            <person name="Malone G."/>
            <person name="Dellagostin O."/>
            <person name="de Oliveira A.C."/>
            <person name="Bevan M."/>
            <person name="Bancroft I."/>
            <person name="Minx P."/>
            <person name="Cordum H."/>
            <person name="Wilson R."/>
            <person name="Cheng Z."/>
            <person name="Jin W."/>
            <person name="Jiang J."/>
            <person name="Leong S.A."/>
            <person name="Iwama H."/>
            <person name="Gojobori T."/>
            <person name="Itoh T."/>
            <person name="Niimura Y."/>
            <person name="Fujii Y."/>
            <person name="Habara T."/>
            <person name="Sakai H."/>
            <person name="Sato Y."/>
            <person name="Wilson G."/>
            <person name="Kumar K."/>
            <person name="McCouch S."/>
            <person name="Juretic N."/>
            <person name="Hoen D."/>
            <person name="Wright S."/>
            <person name="Bruskiewich R."/>
            <person name="Bureau T."/>
            <person name="Miyao A."/>
            <person name="Hirochika H."/>
            <person name="Nishikawa T."/>
            <person name="Kadowaki K."/>
            <person name="Sugiura M."/>
            <person name="Burr B."/>
            <person name="Sasaki T."/>
        </authorList>
    </citation>
    <scope>NUCLEOTIDE SEQUENCE [LARGE SCALE GENOMIC DNA]</scope>
    <source>
        <strain evidence="2">cv. Nipponbare</strain>
    </source>
</reference>
<reference evidence="1 2" key="2">
    <citation type="journal article" date="2013" name="Plant Cell Physiol.">
        <title>Rice Annotation Project Database (RAP-DB): an integrative and interactive database for rice genomics.</title>
        <authorList>
            <person name="Sakai H."/>
            <person name="Lee S.S."/>
            <person name="Tanaka T."/>
            <person name="Numa H."/>
            <person name="Kim J."/>
            <person name="Kawahara Y."/>
            <person name="Wakimoto H."/>
            <person name="Yang C.C."/>
            <person name="Iwamoto M."/>
            <person name="Abe T."/>
            <person name="Yamada Y."/>
            <person name="Muto A."/>
            <person name="Inokuchi H."/>
            <person name="Ikemura T."/>
            <person name="Matsumoto T."/>
            <person name="Sasaki T."/>
            <person name="Itoh T."/>
        </authorList>
    </citation>
    <scope>NUCLEOTIDE SEQUENCE [LARGE SCALE GENOMIC DNA]</scope>
    <source>
        <strain evidence="2">cv. Nipponbare</strain>
    </source>
</reference>